<dbReference type="Proteomes" id="UP000596092">
    <property type="component" value="Chromosome"/>
</dbReference>
<name>A0A7T5VAS1_9BACT</name>
<protein>
    <recommendedName>
        <fullName evidence="4">Polyhydroxyalkanoate synthesis regulator phasin</fullName>
    </recommendedName>
</protein>
<proteinExistence type="predicted"/>
<dbReference type="RefSeq" id="WP_199263270.1">
    <property type="nucleotide sequence ID" value="NZ_CP054140.1"/>
</dbReference>
<accession>A0A7T5VAS1</accession>
<keyword evidence="3" id="KW-1185">Reference proteome</keyword>
<dbReference type="InterPro" id="IPR008769">
    <property type="entry name" value="PhaF_PhaI"/>
</dbReference>
<reference evidence="2 3" key="1">
    <citation type="submission" date="2020-05" db="EMBL/GenBank/DDBJ databases">
        <title>Complete genome of Desulfobulbus oligotrophicus.</title>
        <authorList>
            <person name="Podar M."/>
        </authorList>
    </citation>
    <scope>NUCLEOTIDE SEQUENCE [LARGE SCALE GENOMIC DNA]</scope>
    <source>
        <strain evidence="2 3">Prop6</strain>
    </source>
</reference>
<gene>
    <name evidence="2" type="ORF">HP555_00455</name>
</gene>
<evidence type="ECO:0000313" key="2">
    <source>
        <dbReference type="EMBL" id="QQG64435.1"/>
    </source>
</evidence>
<keyword evidence="1" id="KW-0175">Coiled coil</keyword>
<dbReference type="NCBIfam" id="NF047773">
    <property type="entry name" value="phas_rel_Lepto"/>
    <property type="match status" value="1"/>
</dbReference>
<feature type="coiled-coil region" evidence="1">
    <location>
        <begin position="75"/>
        <end position="102"/>
    </location>
</feature>
<dbReference type="PANTHER" id="PTHR38664:SF1">
    <property type="entry name" value="SLR0058 PROTEIN"/>
    <property type="match status" value="1"/>
</dbReference>
<evidence type="ECO:0000313" key="3">
    <source>
        <dbReference type="Proteomes" id="UP000596092"/>
    </source>
</evidence>
<evidence type="ECO:0000256" key="1">
    <source>
        <dbReference type="SAM" id="Coils"/>
    </source>
</evidence>
<dbReference type="AlphaFoldDB" id="A0A7T5VAS1"/>
<evidence type="ECO:0008006" key="4">
    <source>
        <dbReference type="Google" id="ProtNLM"/>
    </source>
</evidence>
<organism evidence="2 3">
    <name type="scientific">Desulfobulbus oligotrophicus</name>
    <dbReference type="NCBI Taxonomy" id="1909699"/>
    <lineage>
        <taxon>Bacteria</taxon>
        <taxon>Pseudomonadati</taxon>
        <taxon>Thermodesulfobacteriota</taxon>
        <taxon>Desulfobulbia</taxon>
        <taxon>Desulfobulbales</taxon>
        <taxon>Desulfobulbaceae</taxon>
        <taxon>Desulfobulbus</taxon>
    </lineage>
</organism>
<dbReference type="PANTHER" id="PTHR38664">
    <property type="entry name" value="SLR0058 PROTEIN"/>
    <property type="match status" value="1"/>
</dbReference>
<sequence>MKEVLKNFMYAGIGAAFMTKEKIEELKSELIAKGKMSQEEGRQFVDDLLRKSEKAKDQLDLWITKRVEDRVKQLNLVTKDEMAELQRKIEELQVAINKDKAE</sequence>
<dbReference type="KEGG" id="dog:HP555_00455"/>
<dbReference type="EMBL" id="CP054140">
    <property type="protein sequence ID" value="QQG64435.1"/>
    <property type="molecule type" value="Genomic_DNA"/>
</dbReference>